<dbReference type="NCBIfam" id="TIGR00040">
    <property type="entry name" value="yfcE"/>
    <property type="match status" value="1"/>
</dbReference>
<dbReference type="OrthoDB" id="10258130at2759"/>
<reference evidence="8" key="1">
    <citation type="submission" date="2022-07" db="EMBL/GenBank/DDBJ databases">
        <title>Evaluation of T. orientalis genome assembly methods using nanopore sequencing and analysis of variation between genomes.</title>
        <authorList>
            <person name="Yam J."/>
            <person name="Micallef M.L."/>
            <person name="Liu M."/>
            <person name="Djordjevic S.P."/>
            <person name="Bogema D.R."/>
            <person name="Jenkins C."/>
        </authorList>
    </citation>
    <scope>NUCLEOTIDE SEQUENCE</scope>
    <source>
        <strain evidence="8">Fish Creek</strain>
    </source>
</reference>
<dbReference type="Proteomes" id="UP000244803">
    <property type="component" value="Chromosome 4"/>
</dbReference>
<accession>A0A976M7K5</accession>
<dbReference type="GO" id="GO:0005829">
    <property type="term" value="C:cytosol"/>
    <property type="evidence" value="ECO:0007669"/>
    <property type="project" value="GOC"/>
</dbReference>
<dbReference type="FunFam" id="3.60.21.10:FF:000015">
    <property type="entry name" value="Vacuolar protein sorting-associated protein 29"/>
    <property type="match status" value="1"/>
</dbReference>
<dbReference type="GO" id="GO:0042147">
    <property type="term" value="P:retrograde transport, endosome to Golgi"/>
    <property type="evidence" value="ECO:0007669"/>
    <property type="project" value="InterPro"/>
</dbReference>
<dbReference type="Gene3D" id="3.60.21.10">
    <property type="match status" value="1"/>
</dbReference>
<evidence type="ECO:0000313" key="8">
    <source>
        <dbReference type="EMBL" id="UKJ89964.1"/>
    </source>
</evidence>
<sequence length="218" mass="24035">MGNSDYDLGELLMVLGDLHVPQRSLFLPPCFKRLLKTDKIKRVVCTGNVGSEDMLDLLKDISPTLYIVQGDYDSEFKHPETLTFSIGDLRIGVINGYQLPVWNNKDMLLKVAVDMNVDILVYGHTHVSDISKYGGKIFVNPGSATGCFQPWQPNSIPTFMLMAIHGSKIVIYVYEEHDGEAQVIMSELDNVEASGVKASNSTESPLQTPKNSQTSPAG</sequence>
<evidence type="ECO:0000256" key="5">
    <source>
        <dbReference type="RuleBase" id="RU362040"/>
    </source>
</evidence>
<dbReference type="GO" id="GO:0030904">
    <property type="term" value="C:retromer complex"/>
    <property type="evidence" value="ECO:0007669"/>
    <property type="project" value="InterPro"/>
</dbReference>
<feature type="domain" description="Calcineurin-like phosphoesterase" evidence="7">
    <location>
        <begin position="12"/>
        <end position="163"/>
    </location>
</feature>
<evidence type="ECO:0000256" key="2">
    <source>
        <dbReference type="ARBA" id="ARBA00017767"/>
    </source>
</evidence>
<feature type="compositionally biased region" description="Polar residues" evidence="6">
    <location>
        <begin position="197"/>
        <end position="218"/>
    </location>
</feature>
<dbReference type="Pfam" id="PF12850">
    <property type="entry name" value="Metallophos_2"/>
    <property type="match status" value="1"/>
</dbReference>
<keyword evidence="4" id="KW-0653">Protein transport</keyword>
<evidence type="ECO:0000259" key="7">
    <source>
        <dbReference type="Pfam" id="PF12850"/>
    </source>
</evidence>
<name>A0A976M7K5_THEOR</name>
<dbReference type="PANTHER" id="PTHR11124">
    <property type="entry name" value="VACUOLAR SORTING PROTEIN VPS29"/>
    <property type="match status" value="1"/>
</dbReference>
<dbReference type="EMBL" id="CP056067">
    <property type="protein sequence ID" value="UKJ89964.1"/>
    <property type="molecule type" value="Genomic_DNA"/>
</dbReference>
<dbReference type="InterPro" id="IPR029052">
    <property type="entry name" value="Metallo-depent_PP-like"/>
</dbReference>
<proteinExistence type="inferred from homology"/>
<comment type="similarity">
    <text evidence="1 5">Belongs to the VPS29 family.</text>
</comment>
<evidence type="ECO:0000256" key="4">
    <source>
        <dbReference type="ARBA" id="ARBA00022927"/>
    </source>
</evidence>
<evidence type="ECO:0000256" key="6">
    <source>
        <dbReference type="SAM" id="MobiDB-lite"/>
    </source>
</evidence>
<dbReference type="InterPro" id="IPR028661">
    <property type="entry name" value="Vps29"/>
</dbReference>
<gene>
    <name evidence="8" type="ORF">MACJ_003221</name>
</gene>
<dbReference type="InterPro" id="IPR000979">
    <property type="entry name" value="Phosphodiesterase_MJ0936/Vps29"/>
</dbReference>
<evidence type="ECO:0000256" key="1">
    <source>
        <dbReference type="ARBA" id="ARBA00005945"/>
    </source>
</evidence>
<dbReference type="InterPro" id="IPR024654">
    <property type="entry name" value="Calcineurin-like_PHP_lpxH"/>
</dbReference>
<keyword evidence="3" id="KW-0813">Transport</keyword>
<dbReference type="GO" id="GO:0015031">
    <property type="term" value="P:protein transport"/>
    <property type="evidence" value="ECO:0007669"/>
    <property type="project" value="UniProtKB-KW"/>
</dbReference>
<dbReference type="GO" id="GO:0031410">
    <property type="term" value="C:cytoplasmic vesicle"/>
    <property type="evidence" value="ECO:0007669"/>
    <property type="project" value="UniProtKB-ARBA"/>
</dbReference>
<feature type="region of interest" description="Disordered" evidence="6">
    <location>
        <begin position="194"/>
        <end position="218"/>
    </location>
</feature>
<evidence type="ECO:0000256" key="3">
    <source>
        <dbReference type="ARBA" id="ARBA00022448"/>
    </source>
</evidence>
<protein>
    <recommendedName>
        <fullName evidence="2 5">Vacuolar protein sorting-associated protein 29</fullName>
    </recommendedName>
</protein>
<organism evidence="8 9">
    <name type="scientific">Theileria orientalis</name>
    <dbReference type="NCBI Taxonomy" id="68886"/>
    <lineage>
        <taxon>Eukaryota</taxon>
        <taxon>Sar</taxon>
        <taxon>Alveolata</taxon>
        <taxon>Apicomplexa</taxon>
        <taxon>Aconoidasida</taxon>
        <taxon>Piroplasmida</taxon>
        <taxon>Theileriidae</taxon>
        <taxon>Theileria</taxon>
    </lineage>
</organism>
<dbReference type="AlphaFoldDB" id="A0A976M7K5"/>
<evidence type="ECO:0000313" key="9">
    <source>
        <dbReference type="Proteomes" id="UP000244803"/>
    </source>
</evidence>
<dbReference type="CDD" id="cd07394">
    <property type="entry name" value="MPP_Vps29"/>
    <property type="match status" value="1"/>
</dbReference>
<dbReference type="SUPFAM" id="SSF56300">
    <property type="entry name" value="Metallo-dependent phosphatases"/>
    <property type="match status" value="1"/>
</dbReference>